<reference evidence="4 5" key="1">
    <citation type="journal article" date="2012" name="Genome Biol.">
        <title>Genome and low-iron response of an oceanic diatom adapted to chronic iron limitation.</title>
        <authorList>
            <person name="Lommer M."/>
            <person name="Specht M."/>
            <person name="Roy A.S."/>
            <person name="Kraemer L."/>
            <person name="Andreson R."/>
            <person name="Gutowska M.A."/>
            <person name="Wolf J."/>
            <person name="Bergner S.V."/>
            <person name="Schilhabel M.B."/>
            <person name="Klostermeier U.C."/>
            <person name="Beiko R.G."/>
            <person name="Rosenstiel P."/>
            <person name="Hippler M."/>
            <person name="Laroche J."/>
        </authorList>
    </citation>
    <scope>NUCLEOTIDE SEQUENCE [LARGE SCALE GENOMIC DNA]</scope>
    <source>
        <strain evidence="4 5">CCMP1005</strain>
    </source>
</reference>
<keyword evidence="1" id="KW-0343">GTPase activation</keyword>
<protein>
    <submittedName>
        <fullName evidence="4">Uncharacterized protein</fullName>
    </submittedName>
</protein>
<dbReference type="GO" id="GO:0006913">
    <property type="term" value="P:nucleocytoplasmic transport"/>
    <property type="evidence" value="ECO:0007669"/>
    <property type="project" value="TreeGrafter"/>
</dbReference>
<dbReference type="GO" id="GO:0031267">
    <property type="term" value="F:small GTPase binding"/>
    <property type="evidence" value="ECO:0007669"/>
    <property type="project" value="TreeGrafter"/>
</dbReference>
<dbReference type="InterPro" id="IPR032675">
    <property type="entry name" value="LRR_dom_sf"/>
</dbReference>
<evidence type="ECO:0000256" key="2">
    <source>
        <dbReference type="ARBA" id="ARBA00022614"/>
    </source>
</evidence>
<accession>K0RPF9</accession>
<evidence type="ECO:0000256" key="3">
    <source>
        <dbReference type="ARBA" id="ARBA00022737"/>
    </source>
</evidence>
<dbReference type="AlphaFoldDB" id="K0RPF9"/>
<dbReference type="Proteomes" id="UP000266841">
    <property type="component" value="Unassembled WGS sequence"/>
</dbReference>
<evidence type="ECO:0000313" key="4">
    <source>
        <dbReference type="EMBL" id="EJK54169.1"/>
    </source>
</evidence>
<comment type="caution">
    <text evidence="4">The sequence shown here is derived from an EMBL/GenBank/DDBJ whole genome shotgun (WGS) entry which is preliminary data.</text>
</comment>
<evidence type="ECO:0000256" key="1">
    <source>
        <dbReference type="ARBA" id="ARBA00022468"/>
    </source>
</evidence>
<organism evidence="4 5">
    <name type="scientific">Thalassiosira oceanica</name>
    <name type="common">Marine diatom</name>
    <dbReference type="NCBI Taxonomy" id="159749"/>
    <lineage>
        <taxon>Eukaryota</taxon>
        <taxon>Sar</taxon>
        <taxon>Stramenopiles</taxon>
        <taxon>Ochrophyta</taxon>
        <taxon>Bacillariophyta</taxon>
        <taxon>Coscinodiscophyceae</taxon>
        <taxon>Thalassiosirophycidae</taxon>
        <taxon>Thalassiosirales</taxon>
        <taxon>Thalassiosiraceae</taxon>
        <taxon>Thalassiosira</taxon>
    </lineage>
</organism>
<evidence type="ECO:0000313" key="5">
    <source>
        <dbReference type="Proteomes" id="UP000266841"/>
    </source>
</evidence>
<dbReference type="GO" id="GO:0005634">
    <property type="term" value="C:nucleus"/>
    <property type="evidence" value="ECO:0007669"/>
    <property type="project" value="TreeGrafter"/>
</dbReference>
<dbReference type="SMART" id="SM00368">
    <property type="entry name" value="LRR_RI"/>
    <property type="match status" value="5"/>
</dbReference>
<dbReference type="OrthoDB" id="120976at2759"/>
<dbReference type="EMBL" id="AGNL01036261">
    <property type="protein sequence ID" value="EJK54169.1"/>
    <property type="molecule type" value="Genomic_DNA"/>
</dbReference>
<keyword evidence="2" id="KW-0433">Leucine-rich repeat</keyword>
<dbReference type="SUPFAM" id="SSF52047">
    <property type="entry name" value="RNI-like"/>
    <property type="match status" value="1"/>
</dbReference>
<dbReference type="Gene3D" id="3.80.10.10">
    <property type="entry name" value="Ribonuclease Inhibitor"/>
    <property type="match status" value="2"/>
</dbReference>
<keyword evidence="3" id="KW-0677">Repeat</keyword>
<dbReference type="GO" id="GO:0005096">
    <property type="term" value="F:GTPase activator activity"/>
    <property type="evidence" value="ECO:0007669"/>
    <property type="project" value="UniProtKB-KW"/>
</dbReference>
<dbReference type="PANTHER" id="PTHR24113">
    <property type="entry name" value="RAN GTPASE-ACTIVATING PROTEIN 1"/>
    <property type="match status" value="1"/>
</dbReference>
<dbReference type="Pfam" id="PF13516">
    <property type="entry name" value="LRR_6"/>
    <property type="match status" value="2"/>
</dbReference>
<dbReference type="GO" id="GO:0005829">
    <property type="term" value="C:cytosol"/>
    <property type="evidence" value="ECO:0007669"/>
    <property type="project" value="TreeGrafter"/>
</dbReference>
<dbReference type="GO" id="GO:0048471">
    <property type="term" value="C:perinuclear region of cytoplasm"/>
    <property type="evidence" value="ECO:0007669"/>
    <property type="project" value="TreeGrafter"/>
</dbReference>
<dbReference type="InterPro" id="IPR027038">
    <property type="entry name" value="RanGap"/>
</dbReference>
<gene>
    <name evidence="4" type="ORF">THAOC_26268</name>
</gene>
<keyword evidence="5" id="KW-1185">Reference proteome</keyword>
<dbReference type="eggNOG" id="KOG4308">
    <property type="taxonomic scope" value="Eukaryota"/>
</dbReference>
<dbReference type="InterPro" id="IPR001611">
    <property type="entry name" value="Leu-rich_rpt"/>
</dbReference>
<dbReference type="PANTHER" id="PTHR24113:SF12">
    <property type="entry name" value="RAN GTPASE-ACTIVATING PROTEIN 1"/>
    <property type="match status" value="1"/>
</dbReference>
<proteinExistence type="predicted"/>
<name>K0RPF9_THAOC</name>
<sequence>MSSQGVDYDTLEATTSIEEITEDTILAAEHGDYVLDGSTEELGWLGHFMKKSTRLNEFRISGGDALVSCSGQSVDKFIGDLSKCNHIQKMTFAYTDLAEIIYKLGPAMINDNITQLTVEGCFLGVPEATFLFNTFRDMNSLEELCIDCDDGFEHDLNDVTVAGCIPSLAACKGMRKLKLNFLDLSTNSCAALSAIFPEMAALLELDLRDNLIDDDCVQVLSQGLSEFKQMRSLNLSHNRISDNGLDVLIQGLPASVDTLNLARNDVTLTRQLPLLRFKKLDLCGNTLSLDGPRVIAASLANPECRLKSLSLNQCNIADEGVAILAPSLRKNQRLTRMSLAENNISKEGWSAFSSILCDASSINATHGSNHTLQSLGSYRQVPQDIKMLLELNSDQDKSRVAAKKILQVHRHLDMRPFLGMELDLLPGVVAWLNRFAESRPDLKLSSIFEFVRAMPMKSTDRLMDVVERKKCKLSN</sequence>